<name>A0A644XCX3_9ZZZZ</name>
<comment type="caution">
    <text evidence="1">The sequence shown here is derived from an EMBL/GenBank/DDBJ whole genome shotgun (WGS) entry which is preliminary data.</text>
</comment>
<dbReference type="EMBL" id="VSSQ01002214">
    <property type="protein sequence ID" value="MPM14032.1"/>
    <property type="molecule type" value="Genomic_DNA"/>
</dbReference>
<evidence type="ECO:0000313" key="1">
    <source>
        <dbReference type="EMBL" id="MPM14032.1"/>
    </source>
</evidence>
<dbReference type="AlphaFoldDB" id="A0A644XCX3"/>
<proteinExistence type="predicted"/>
<gene>
    <name evidence="1" type="ORF">SDC9_60392</name>
</gene>
<sequence>MDTSNFDLLFVSYRQGESVVNEKLETIAKRDYRLETGGKSVDGEKTSVYNVINCNI</sequence>
<organism evidence="1">
    <name type="scientific">bioreactor metagenome</name>
    <dbReference type="NCBI Taxonomy" id="1076179"/>
    <lineage>
        <taxon>unclassified sequences</taxon>
        <taxon>metagenomes</taxon>
        <taxon>ecological metagenomes</taxon>
    </lineage>
</organism>
<protein>
    <submittedName>
        <fullName evidence="1">Uncharacterized protein</fullName>
    </submittedName>
</protein>
<reference evidence="1" key="1">
    <citation type="submission" date="2019-08" db="EMBL/GenBank/DDBJ databases">
        <authorList>
            <person name="Kucharzyk K."/>
            <person name="Murdoch R.W."/>
            <person name="Higgins S."/>
            <person name="Loffler F."/>
        </authorList>
    </citation>
    <scope>NUCLEOTIDE SEQUENCE</scope>
</reference>
<accession>A0A644XCX3</accession>